<dbReference type="InterPro" id="IPR051494">
    <property type="entry name" value="BSD_domain-containing"/>
</dbReference>
<feature type="compositionally biased region" description="Acidic residues" evidence="1">
    <location>
        <begin position="315"/>
        <end position="325"/>
    </location>
</feature>
<dbReference type="OrthoDB" id="73788at2759"/>
<feature type="region of interest" description="Disordered" evidence="1">
    <location>
        <begin position="1"/>
        <end position="33"/>
    </location>
</feature>
<dbReference type="PROSITE" id="PS50858">
    <property type="entry name" value="BSD"/>
    <property type="match status" value="1"/>
</dbReference>
<proteinExistence type="predicted"/>
<dbReference type="Gene3D" id="1.10.3970.10">
    <property type="entry name" value="BSD domain"/>
    <property type="match status" value="1"/>
</dbReference>
<feature type="region of interest" description="Disordered" evidence="1">
    <location>
        <begin position="243"/>
        <end position="376"/>
    </location>
</feature>
<evidence type="ECO:0000256" key="1">
    <source>
        <dbReference type="SAM" id="MobiDB-lite"/>
    </source>
</evidence>
<dbReference type="eggNOG" id="KOG2690">
    <property type="taxonomic scope" value="Eukaryota"/>
</dbReference>
<accession>A0A087G1H8</accession>
<name>A0A087G1H8_ARAAL</name>
<reference evidence="4" key="1">
    <citation type="journal article" date="2015" name="Nat. Plants">
        <title>Genome expansion of Arabis alpina linked with retrotransposition and reduced symmetric DNA methylation.</title>
        <authorList>
            <person name="Willing E.M."/>
            <person name="Rawat V."/>
            <person name="Mandakova T."/>
            <person name="Maumus F."/>
            <person name="James G.V."/>
            <person name="Nordstroem K.J."/>
            <person name="Becker C."/>
            <person name="Warthmann N."/>
            <person name="Chica C."/>
            <person name="Szarzynska B."/>
            <person name="Zytnicki M."/>
            <person name="Albani M.C."/>
            <person name="Kiefer C."/>
            <person name="Bergonzi S."/>
            <person name="Castaings L."/>
            <person name="Mateos J.L."/>
            <person name="Berns M.C."/>
            <person name="Bujdoso N."/>
            <person name="Piofczyk T."/>
            <person name="de Lorenzo L."/>
            <person name="Barrero-Sicilia C."/>
            <person name="Mateos I."/>
            <person name="Piednoel M."/>
            <person name="Hagmann J."/>
            <person name="Chen-Min-Tao R."/>
            <person name="Iglesias-Fernandez R."/>
            <person name="Schuster S.C."/>
            <person name="Alonso-Blanco C."/>
            <person name="Roudier F."/>
            <person name="Carbonero P."/>
            <person name="Paz-Ares J."/>
            <person name="Davis S.J."/>
            <person name="Pecinka A."/>
            <person name="Quesneville H."/>
            <person name="Colot V."/>
            <person name="Lysak M.A."/>
            <person name="Weigel D."/>
            <person name="Coupland G."/>
            <person name="Schneeberger K."/>
        </authorList>
    </citation>
    <scope>NUCLEOTIDE SEQUENCE [LARGE SCALE GENOMIC DNA]</scope>
    <source>
        <strain evidence="4">cv. Pajares</strain>
    </source>
</reference>
<feature type="domain" description="BSD" evidence="2">
    <location>
        <begin position="171"/>
        <end position="223"/>
    </location>
</feature>
<feature type="compositionally biased region" description="Basic and acidic residues" evidence="1">
    <location>
        <begin position="281"/>
        <end position="303"/>
    </location>
</feature>
<dbReference type="SMART" id="SM00751">
    <property type="entry name" value="BSD"/>
    <property type="match status" value="1"/>
</dbReference>
<gene>
    <name evidence="3" type="ORF">AALP_AAs39056U000200</name>
</gene>
<protein>
    <recommendedName>
        <fullName evidence="2">BSD domain-containing protein</fullName>
    </recommendedName>
</protein>
<dbReference type="GO" id="GO:0005737">
    <property type="term" value="C:cytoplasm"/>
    <property type="evidence" value="ECO:0007669"/>
    <property type="project" value="TreeGrafter"/>
</dbReference>
<dbReference type="PANTHER" id="PTHR16019">
    <property type="entry name" value="SYNAPSE-ASSOCIATED PROTEIN"/>
    <property type="match status" value="1"/>
</dbReference>
<evidence type="ECO:0000313" key="3">
    <source>
        <dbReference type="EMBL" id="KFK23730.1"/>
    </source>
</evidence>
<dbReference type="EMBL" id="KL975935">
    <property type="protein sequence ID" value="KFK23730.1"/>
    <property type="molecule type" value="Genomic_DNA"/>
</dbReference>
<dbReference type="PANTHER" id="PTHR16019:SF24">
    <property type="entry name" value="BSD DOMAIN-CONTAINING PROTEIN"/>
    <property type="match status" value="1"/>
</dbReference>
<dbReference type="AlphaFoldDB" id="A0A087G1H8"/>
<organism evidence="3 4">
    <name type="scientific">Arabis alpina</name>
    <name type="common">Alpine rock-cress</name>
    <dbReference type="NCBI Taxonomy" id="50452"/>
    <lineage>
        <taxon>Eukaryota</taxon>
        <taxon>Viridiplantae</taxon>
        <taxon>Streptophyta</taxon>
        <taxon>Embryophyta</taxon>
        <taxon>Tracheophyta</taxon>
        <taxon>Spermatophyta</taxon>
        <taxon>Magnoliopsida</taxon>
        <taxon>eudicotyledons</taxon>
        <taxon>Gunneridae</taxon>
        <taxon>Pentapetalae</taxon>
        <taxon>rosids</taxon>
        <taxon>malvids</taxon>
        <taxon>Brassicales</taxon>
        <taxon>Brassicaceae</taxon>
        <taxon>Arabideae</taxon>
        <taxon>Arabis</taxon>
    </lineage>
</organism>
<keyword evidence="4" id="KW-1185">Reference proteome</keyword>
<dbReference type="OMA" id="MEFHYES"/>
<feature type="compositionally biased region" description="Acidic residues" evidence="1">
    <location>
        <begin position="243"/>
        <end position="257"/>
    </location>
</feature>
<sequence length="376" mass="42194">MNLFNSLLSESNSPPDSPIINDPTTSSSSPPSPWSFNHLIKTLTTKSESYRRDIAEFGSELKKETSVIRQVASRAVKDLPDSLELGASVAQESLESVGQAIDDIGATVWKSTAKIFSHGKESSSSGNNRSSSTNHLQVKPYSRFEMQLLTIQSDKGTYVREPDDFKDFEKWVLGFKFDAKGNEIVELMDGNKAVKEIYEEIVPVEVDAESFWKRYFYKVYKLELAEEARVKLVNRAISGEEEEDLSWDLDDEVDETETTGGESLLNPVSEAKSLVIEEENDGKGCERGLDNVESREVSSKDSDISVISTQPSLPEVEDLGWDQMEEDIRSNEGRRSLEAGQGSEEKSDWRKRVSVGDEEDDLTWDIEDEDDESSKQ</sequence>
<dbReference type="Pfam" id="PF03909">
    <property type="entry name" value="BSD"/>
    <property type="match status" value="1"/>
</dbReference>
<feature type="compositionally biased region" description="Basic and acidic residues" evidence="1">
    <location>
        <begin position="326"/>
        <end position="355"/>
    </location>
</feature>
<evidence type="ECO:0000259" key="2">
    <source>
        <dbReference type="PROSITE" id="PS50858"/>
    </source>
</evidence>
<dbReference type="InterPro" id="IPR005607">
    <property type="entry name" value="BSD_dom"/>
</dbReference>
<dbReference type="InterPro" id="IPR035925">
    <property type="entry name" value="BSD_dom_sf"/>
</dbReference>
<dbReference type="Gramene" id="KFK23730">
    <property type="protein sequence ID" value="KFK23730"/>
    <property type="gene ID" value="AALP_AAs39056U000200"/>
</dbReference>
<dbReference type="SUPFAM" id="SSF140383">
    <property type="entry name" value="BSD domain-like"/>
    <property type="match status" value="1"/>
</dbReference>
<feature type="compositionally biased region" description="Low complexity" evidence="1">
    <location>
        <begin position="1"/>
        <end position="14"/>
    </location>
</feature>
<feature type="compositionally biased region" description="Acidic residues" evidence="1">
    <location>
        <begin position="356"/>
        <end position="376"/>
    </location>
</feature>
<evidence type="ECO:0000313" key="4">
    <source>
        <dbReference type="Proteomes" id="UP000029120"/>
    </source>
</evidence>
<dbReference type="Proteomes" id="UP000029120">
    <property type="component" value="Unassembled WGS sequence"/>
</dbReference>